<reference evidence="3" key="1">
    <citation type="submission" date="2003-08" db="EMBL/GenBank/DDBJ databases">
        <authorList>
            <person name="Birren B."/>
            <person name="Nusbaum C."/>
            <person name="Abebe A."/>
            <person name="Abouelleil A."/>
            <person name="Adekoya E."/>
            <person name="Ait-zahra M."/>
            <person name="Allen N."/>
            <person name="Allen T."/>
            <person name="An P."/>
            <person name="Anderson M."/>
            <person name="Anderson S."/>
            <person name="Arachchi H."/>
            <person name="Armbruster J."/>
            <person name="Bachantsang P."/>
            <person name="Baldwin J."/>
            <person name="Barry A."/>
            <person name="Bayul T."/>
            <person name="Blitshsteyn B."/>
            <person name="Bloom T."/>
            <person name="Blye J."/>
            <person name="Boguslavskiy L."/>
            <person name="Borowsky M."/>
            <person name="Boukhgalter B."/>
            <person name="Brunache A."/>
            <person name="Butler J."/>
            <person name="Calixte N."/>
            <person name="Calvo S."/>
            <person name="Camarata J."/>
            <person name="Campo K."/>
            <person name="Chang J."/>
            <person name="Cheshatsang Y."/>
            <person name="Citroen M."/>
            <person name="Collymore A."/>
            <person name="Considine T."/>
            <person name="Cook A."/>
            <person name="Cooke P."/>
            <person name="Corum B."/>
            <person name="Cuomo C."/>
            <person name="David R."/>
            <person name="Dawoe T."/>
            <person name="Degray S."/>
            <person name="Dodge S."/>
            <person name="Dooley K."/>
            <person name="Dorje P."/>
            <person name="Dorjee K."/>
            <person name="Dorris L."/>
            <person name="Duffey N."/>
            <person name="Dupes A."/>
            <person name="Elkins T."/>
            <person name="Engels R."/>
            <person name="Erickson J."/>
            <person name="Farina A."/>
            <person name="Faro S."/>
            <person name="Ferreira P."/>
            <person name="Fischer H."/>
            <person name="Fitzgerald M."/>
            <person name="Foley K."/>
            <person name="Gage D."/>
            <person name="Galagan J."/>
            <person name="Gearin G."/>
            <person name="Gnerre S."/>
            <person name="Gnirke A."/>
            <person name="Goyette A."/>
            <person name="Graham J."/>
            <person name="Grandbois E."/>
            <person name="Gyaltsen K."/>
            <person name="Hafez N."/>
            <person name="Hagopian D."/>
            <person name="Hagos B."/>
            <person name="Hall J."/>
            <person name="Hatcher B."/>
            <person name="Heller A."/>
            <person name="Higgins H."/>
            <person name="Honan T."/>
            <person name="Horn A."/>
            <person name="Houde N."/>
            <person name="Hughes L."/>
            <person name="Hulme W."/>
            <person name="Husby E."/>
            <person name="Iliev I."/>
            <person name="Jaffe D."/>
            <person name="Jones C."/>
            <person name="Kamal M."/>
            <person name="Kamat A."/>
            <person name="Kamvysselis M."/>
            <person name="Karlsson E."/>
            <person name="Kells C."/>
            <person name="Kieu A."/>
            <person name="Kisner P."/>
            <person name="Kodira C."/>
            <person name="Kulbokas E."/>
            <person name="Labutti K."/>
            <person name="Lama D."/>
            <person name="Landers T."/>
            <person name="Leger J."/>
            <person name="Levine S."/>
            <person name="Lewis D."/>
            <person name="Lewis T."/>
            <person name="Lindblad-toh K."/>
            <person name="Liu X."/>
            <person name="Lokyitsang T."/>
            <person name="Lokyitsang Y."/>
            <person name="Lucien O."/>
            <person name="Lui A."/>
            <person name="Ma L.J."/>
            <person name="Mabbitt R."/>
            <person name="Macdonald J."/>
            <person name="Maclean C."/>
            <person name="Major J."/>
            <person name="Manning J."/>
            <person name="Marabella R."/>
            <person name="Maru K."/>
            <person name="Matthews C."/>
            <person name="Mauceli E."/>
            <person name="Mccarthy M."/>
            <person name="Mcdonough S."/>
            <person name="Mcghee T."/>
            <person name="Meldrim J."/>
            <person name="Meneus L."/>
            <person name="Mesirov J."/>
            <person name="Mihalev A."/>
            <person name="Mihova T."/>
            <person name="Mikkelsen T."/>
            <person name="Mlenga V."/>
            <person name="Moru K."/>
            <person name="Mozes J."/>
            <person name="Mulrain L."/>
            <person name="Munson G."/>
            <person name="Naylor J."/>
            <person name="Newes C."/>
            <person name="Nguyen C."/>
            <person name="Nguyen N."/>
            <person name="Nguyen T."/>
            <person name="Nicol R."/>
            <person name="Nielsen C."/>
            <person name="Nizzari M."/>
            <person name="Norbu C."/>
            <person name="Norbu N."/>
            <person name="O'donnell P."/>
            <person name="Okoawo O."/>
            <person name="O'leary S."/>
            <person name="Omotosho B."/>
            <person name="O'neill K."/>
            <person name="Osman S."/>
            <person name="Parker S."/>
            <person name="Perrin D."/>
            <person name="Phunkhang P."/>
            <person name="Piqani B."/>
            <person name="Purcell S."/>
            <person name="Rachupka T."/>
            <person name="Ramasamy U."/>
            <person name="Rameau R."/>
            <person name="Ray V."/>
            <person name="Raymond C."/>
            <person name="Retta R."/>
            <person name="Richardson S."/>
            <person name="Rise C."/>
            <person name="Rodriguez J."/>
            <person name="Rogers J."/>
            <person name="Rogov P."/>
            <person name="Rutman M."/>
            <person name="Schupbach R."/>
            <person name="Seaman C."/>
            <person name="Settipalli S."/>
            <person name="Sharpe T."/>
            <person name="Sheridan J."/>
            <person name="Sherpa N."/>
            <person name="Shi J."/>
            <person name="Smirnov S."/>
            <person name="Smith C."/>
            <person name="Sougnez C."/>
            <person name="Spencer B."/>
            <person name="Stalker J."/>
            <person name="Stange-thomann N."/>
            <person name="Stavropoulos S."/>
            <person name="Stetson K."/>
            <person name="Stone C."/>
            <person name="Stone S."/>
            <person name="Stubbs M."/>
            <person name="Talamas J."/>
            <person name="Tchuinga P."/>
            <person name="Tenzing P."/>
            <person name="Tesfaye S."/>
            <person name="Theodore J."/>
            <person name="Thoulutsang Y."/>
            <person name="Topham K."/>
            <person name="Towey S."/>
            <person name="Tsamla T."/>
            <person name="Tsomo N."/>
            <person name="Vallee D."/>
            <person name="Vassiliev H."/>
            <person name="Venkataraman V."/>
            <person name="Vinson J."/>
            <person name="Vo A."/>
            <person name="Wade C."/>
            <person name="Wang S."/>
            <person name="Wangchuk T."/>
            <person name="Wangdi T."/>
            <person name="Whittaker C."/>
            <person name="Wilkinson J."/>
            <person name="Wu Y."/>
            <person name="Wyman D."/>
            <person name="Yadav S."/>
            <person name="Yang S."/>
            <person name="Yang X."/>
            <person name="Yeager S."/>
            <person name="Yee E."/>
            <person name="Young G."/>
            <person name="Zainoun J."/>
            <person name="Zembeck L."/>
            <person name="Zimmer A."/>
            <person name="Zody M."/>
            <person name="Lander E."/>
        </authorList>
    </citation>
    <scope>NUCLEOTIDE SEQUENCE [LARGE SCALE GENOMIC DNA]</scope>
</reference>
<dbReference type="Ensembl" id="ENSCSAVT00000007068.1">
    <property type="protein sequence ID" value="ENSCSAVP00000006978.1"/>
    <property type="gene ID" value="ENSCSAVG00000004174.1"/>
</dbReference>
<dbReference type="GO" id="GO:0031146">
    <property type="term" value="P:SCF-dependent proteasomal ubiquitin-dependent protein catabolic process"/>
    <property type="evidence" value="ECO:0007669"/>
    <property type="project" value="InterPro"/>
</dbReference>
<proteinExistence type="predicted"/>
<dbReference type="GO" id="GO:0000209">
    <property type="term" value="P:protein polyubiquitination"/>
    <property type="evidence" value="ECO:0007669"/>
    <property type="project" value="TreeGrafter"/>
</dbReference>
<evidence type="ECO:0000313" key="2">
    <source>
        <dbReference type="Ensembl" id="ENSCSAVP00000006978.1"/>
    </source>
</evidence>
<dbReference type="OMA" id="LYFHSAY"/>
<name>H2YNS1_CIOSA</name>
<dbReference type="HOGENOM" id="CLU_1153896_0_0_1"/>
<keyword evidence="3" id="KW-1185">Reference proteome</keyword>
<feature type="domain" description="F-box" evidence="1">
    <location>
        <begin position="75"/>
        <end position="121"/>
    </location>
</feature>
<dbReference type="Gene3D" id="1.20.1280.50">
    <property type="match status" value="1"/>
</dbReference>
<dbReference type="PROSITE" id="PS50181">
    <property type="entry name" value="FBOX"/>
    <property type="match status" value="1"/>
</dbReference>
<accession>H2YNS1</accession>
<protein>
    <recommendedName>
        <fullName evidence="1">F-box domain-containing protein</fullName>
    </recommendedName>
</protein>
<dbReference type="PANTHER" id="PTHR16008:SF4">
    <property type="entry name" value="F-BOX ONLY PROTEIN 4"/>
    <property type="match status" value="1"/>
</dbReference>
<reference evidence="2" key="2">
    <citation type="submission" date="2025-08" db="UniProtKB">
        <authorList>
            <consortium name="Ensembl"/>
        </authorList>
    </citation>
    <scope>IDENTIFICATION</scope>
</reference>
<reference evidence="2" key="3">
    <citation type="submission" date="2025-09" db="UniProtKB">
        <authorList>
            <consortium name="Ensembl"/>
        </authorList>
    </citation>
    <scope>IDENTIFICATION</scope>
</reference>
<dbReference type="STRING" id="51511.ENSCSAVP00000006978"/>
<dbReference type="SUPFAM" id="SSF81383">
    <property type="entry name" value="F-box domain"/>
    <property type="match status" value="1"/>
</dbReference>
<dbReference type="PANTHER" id="PTHR16008">
    <property type="entry name" value="F-BOX ONLY PROTEIN 4"/>
    <property type="match status" value="1"/>
</dbReference>
<dbReference type="Pfam" id="PF00646">
    <property type="entry name" value="F-box"/>
    <property type="match status" value="1"/>
</dbReference>
<dbReference type="AlphaFoldDB" id="H2YNS1"/>
<evidence type="ECO:0000313" key="3">
    <source>
        <dbReference type="Proteomes" id="UP000007875"/>
    </source>
</evidence>
<evidence type="ECO:0000259" key="1">
    <source>
        <dbReference type="PROSITE" id="PS50181"/>
    </source>
</evidence>
<dbReference type="GO" id="GO:0019005">
    <property type="term" value="C:SCF ubiquitin ligase complex"/>
    <property type="evidence" value="ECO:0007669"/>
    <property type="project" value="TreeGrafter"/>
</dbReference>
<dbReference type="InterPro" id="IPR001810">
    <property type="entry name" value="F-box_dom"/>
</dbReference>
<dbReference type="Proteomes" id="UP000007875">
    <property type="component" value="Unassembled WGS sequence"/>
</dbReference>
<dbReference type="InterPro" id="IPR036047">
    <property type="entry name" value="F-box-like_dom_sf"/>
</dbReference>
<organism evidence="2 3">
    <name type="scientific">Ciona savignyi</name>
    <name type="common">Pacific transparent sea squirt</name>
    <dbReference type="NCBI Taxonomy" id="51511"/>
    <lineage>
        <taxon>Eukaryota</taxon>
        <taxon>Metazoa</taxon>
        <taxon>Chordata</taxon>
        <taxon>Tunicata</taxon>
        <taxon>Ascidiacea</taxon>
        <taxon>Phlebobranchia</taxon>
        <taxon>Cionidae</taxon>
        <taxon>Ciona</taxon>
    </lineage>
</organism>
<dbReference type="GeneTree" id="ENSGT00390000014416"/>
<dbReference type="InParanoid" id="H2YNS1"/>
<sequence length="279" mass="31884">MDEDAQKVTLQGSMGLHQNNFQQNRSNERTIVEAFKFFRDHYVMKIRDGIASSPAKNGLTEDTVMICTANQESSSTQLDDLPYYCKLVVLSKLAALDICHLSMTSQHWRVVCSDQILWRELLFRDMVKWPNIGQRSIPLMPLSEYLQSVDVAHFVGPDLPAPAIDLHGRLCNRHGVNFKALYFHSAYQRAQDHAFIGVKHPRFQVEEEEASIPTESPMPPLAASQTFPRFLRSLWMRLRSGNGEVIMLGPGMESKNTSKIFRRLLWARPDLLMTVQLLP</sequence>
<dbReference type="InterPro" id="IPR039588">
    <property type="entry name" value="FBXO4"/>
</dbReference>